<proteinExistence type="predicted"/>
<dbReference type="EMBL" id="PZQS01000008">
    <property type="protein sequence ID" value="PVD26086.1"/>
    <property type="molecule type" value="Genomic_DNA"/>
</dbReference>
<accession>A0A2T7NY55</accession>
<name>A0A2T7NY55_POMCA</name>
<gene>
    <name evidence="1" type="ORF">C0Q70_13754</name>
</gene>
<protein>
    <submittedName>
        <fullName evidence="1">Uncharacterized protein</fullName>
    </submittedName>
</protein>
<reference evidence="1 2" key="1">
    <citation type="submission" date="2018-04" db="EMBL/GenBank/DDBJ databases">
        <title>The genome of golden apple snail Pomacea canaliculata provides insight into stress tolerance and invasive adaptation.</title>
        <authorList>
            <person name="Liu C."/>
            <person name="Liu B."/>
            <person name="Ren Y."/>
            <person name="Zhang Y."/>
            <person name="Wang H."/>
            <person name="Li S."/>
            <person name="Jiang F."/>
            <person name="Yin L."/>
            <person name="Zhang G."/>
            <person name="Qian W."/>
            <person name="Fan W."/>
        </authorList>
    </citation>
    <scope>NUCLEOTIDE SEQUENCE [LARGE SCALE GENOMIC DNA]</scope>
    <source>
        <strain evidence="1">SZHN2017</strain>
        <tissue evidence="1">Muscle</tissue>
    </source>
</reference>
<keyword evidence="2" id="KW-1185">Reference proteome</keyword>
<sequence length="179" mass="19802">MDERREEEEDIAAMPTLPQAIFDNECACTCVVNIRCVVFTGRATAKLLLFTSWRQSLHITQNLPGQQIGKHDHELHAKTTKKFVSRPPDSRLCIPACLDLLAACAEPSESRKISSKREKNEVRNRGSVLGLFTSLLCAGRPAANLQPCVISLRKQSAHNYPRGAAGRAIARCTHLPKQS</sequence>
<dbReference type="AlphaFoldDB" id="A0A2T7NY55"/>
<evidence type="ECO:0000313" key="2">
    <source>
        <dbReference type="Proteomes" id="UP000245119"/>
    </source>
</evidence>
<evidence type="ECO:0000313" key="1">
    <source>
        <dbReference type="EMBL" id="PVD26086.1"/>
    </source>
</evidence>
<comment type="caution">
    <text evidence="1">The sequence shown here is derived from an EMBL/GenBank/DDBJ whole genome shotgun (WGS) entry which is preliminary data.</text>
</comment>
<organism evidence="1 2">
    <name type="scientific">Pomacea canaliculata</name>
    <name type="common">Golden apple snail</name>
    <dbReference type="NCBI Taxonomy" id="400727"/>
    <lineage>
        <taxon>Eukaryota</taxon>
        <taxon>Metazoa</taxon>
        <taxon>Spiralia</taxon>
        <taxon>Lophotrochozoa</taxon>
        <taxon>Mollusca</taxon>
        <taxon>Gastropoda</taxon>
        <taxon>Caenogastropoda</taxon>
        <taxon>Architaenioglossa</taxon>
        <taxon>Ampullarioidea</taxon>
        <taxon>Ampullariidae</taxon>
        <taxon>Pomacea</taxon>
    </lineage>
</organism>
<dbReference type="Proteomes" id="UP000245119">
    <property type="component" value="Linkage Group LG8"/>
</dbReference>